<accession>A0A8J6M6S9</accession>
<dbReference type="Gene3D" id="1.10.10.2690">
    <property type="match status" value="1"/>
</dbReference>
<name>A0A8J6M6S9_9FIRM</name>
<keyword evidence="1" id="KW-0805">Transcription regulation</keyword>
<protein>
    <submittedName>
        <fullName evidence="3">Uncharacterized protein</fullName>
    </submittedName>
</protein>
<gene>
    <name evidence="3" type="ORF">H8S11_05175</name>
</gene>
<comment type="caution">
    <text evidence="3">The sequence shown here is derived from an EMBL/GenBank/DDBJ whole genome shotgun (WGS) entry which is preliminary data.</text>
</comment>
<sequence length="83" mass="9703">MSARVKLPDPLDKLLRSQLEEAIHEAALHRDDELIARRYLIDKWCQMDIAAELGWRRATVGDHLKHILERVKNVSAKLYTNRT</sequence>
<proteinExistence type="predicted"/>
<evidence type="ECO:0000256" key="2">
    <source>
        <dbReference type="ARBA" id="ARBA00023163"/>
    </source>
</evidence>
<keyword evidence="4" id="KW-1185">Reference proteome</keyword>
<evidence type="ECO:0000313" key="3">
    <source>
        <dbReference type="EMBL" id="MBC5722198.1"/>
    </source>
</evidence>
<dbReference type="RefSeq" id="WP_186852447.1">
    <property type="nucleotide sequence ID" value="NZ_JACOPO010000003.1"/>
</dbReference>
<evidence type="ECO:0000256" key="1">
    <source>
        <dbReference type="ARBA" id="ARBA00023015"/>
    </source>
</evidence>
<dbReference type="Proteomes" id="UP000628736">
    <property type="component" value="Unassembled WGS sequence"/>
</dbReference>
<dbReference type="EMBL" id="JACOPO010000003">
    <property type="protein sequence ID" value="MBC5722198.1"/>
    <property type="molecule type" value="Genomic_DNA"/>
</dbReference>
<keyword evidence="2" id="KW-0804">Transcription</keyword>
<dbReference type="AlphaFoldDB" id="A0A8J6M6S9"/>
<dbReference type="InterPro" id="IPR053721">
    <property type="entry name" value="Fimbrial_Adhesin_Reg"/>
</dbReference>
<evidence type="ECO:0000313" key="4">
    <source>
        <dbReference type="Proteomes" id="UP000628736"/>
    </source>
</evidence>
<reference evidence="3" key="1">
    <citation type="submission" date="2020-08" db="EMBL/GenBank/DDBJ databases">
        <title>Genome public.</title>
        <authorList>
            <person name="Liu C."/>
            <person name="Sun Q."/>
        </authorList>
    </citation>
    <scope>NUCLEOTIDE SEQUENCE</scope>
    <source>
        <strain evidence="3">NSJ-23</strain>
    </source>
</reference>
<organism evidence="3 4">
    <name type="scientific">Flintibacter hominis</name>
    <dbReference type="NCBI Taxonomy" id="2763048"/>
    <lineage>
        <taxon>Bacteria</taxon>
        <taxon>Bacillati</taxon>
        <taxon>Bacillota</taxon>
        <taxon>Clostridia</taxon>
        <taxon>Eubacteriales</taxon>
        <taxon>Flintibacter</taxon>
    </lineage>
</organism>